<dbReference type="PANTHER" id="PTHR47893:SF1">
    <property type="entry name" value="REGULATORY PROTEIN PCHR"/>
    <property type="match status" value="1"/>
</dbReference>
<reference evidence="5 6" key="1">
    <citation type="submission" date="2019-03" db="EMBL/GenBank/DDBJ databases">
        <title>Genomic Encyclopedia of Archaeal and Bacterial Type Strains, Phase II (KMG-II): from individual species to whole genera.</title>
        <authorList>
            <person name="Goeker M."/>
        </authorList>
    </citation>
    <scope>NUCLEOTIDE SEQUENCE [LARGE SCALE GENOMIC DNA]</scope>
    <source>
        <strain evidence="5 6">ATCC 25309</strain>
    </source>
</reference>
<dbReference type="Proteomes" id="UP000295662">
    <property type="component" value="Unassembled WGS sequence"/>
</dbReference>
<dbReference type="PANTHER" id="PTHR47893">
    <property type="entry name" value="REGULATORY PROTEIN PCHR"/>
    <property type="match status" value="1"/>
</dbReference>
<name>A0A4R7SR44_9BACT</name>
<dbReference type="InterPro" id="IPR053142">
    <property type="entry name" value="PchR_regulatory_protein"/>
</dbReference>
<dbReference type="EMBL" id="SOCA01000001">
    <property type="protein sequence ID" value="TDU81414.1"/>
    <property type="molecule type" value="Genomic_DNA"/>
</dbReference>
<dbReference type="SUPFAM" id="SSF46689">
    <property type="entry name" value="Homeodomain-like"/>
    <property type="match status" value="2"/>
</dbReference>
<feature type="domain" description="HTH araC/xylS-type" evidence="4">
    <location>
        <begin position="233"/>
        <end position="331"/>
    </location>
</feature>
<accession>A0A4R7SR44</accession>
<evidence type="ECO:0000313" key="5">
    <source>
        <dbReference type="EMBL" id="TDU81414.1"/>
    </source>
</evidence>
<proteinExistence type="predicted"/>
<evidence type="ECO:0000256" key="3">
    <source>
        <dbReference type="ARBA" id="ARBA00023163"/>
    </source>
</evidence>
<dbReference type="GO" id="GO:0043565">
    <property type="term" value="F:sequence-specific DNA binding"/>
    <property type="evidence" value="ECO:0007669"/>
    <property type="project" value="InterPro"/>
</dbReference>
<dbReference type="Pfam" id="PF12833">
    <property type="entry name" value="HTH_18"/>
    <property type="match status" value="1"/>
</dbReference>
<dbReference type="SMART" id="SM00342">
    <property type="entry name" value="HTH_ARAC"/>
    <property type="match status" value="1"/>
</dbReference>
<dbReference type="InterPro" id="IPR009057">
    <property type="entry name" value="Homeodomain-like_sf"/>
</dbReference>
<dbReference type="OrthoDB" id="9782503at2"/>
<dbReference type="GO" id="GO:0003700">
    <property type="term" value="F:DNA-binding transcription factor activity"/>
    <property type="evidence" value="ECO:0007669"/>
    <property type="project" value="InterPro"/>
</dbReference>
<dbReference type="PROSITE" id="PS00041">
    <property type="entry name" value="HTH_ARAC_FAMILY_1"/>
    <property type="match status" value="1"/>
</dbReference>
<dbReference type="Gene3D" id="1.10.10.60">
    <property type="entry name" value="Homeodomain-like"/>
    <property type="match status" value="2"/>
</dbReference>
<comment type="caution">
    <text evidence="5">The sequence shown here is derived from an EMBL/GenBank/DDBJ whole genome shotgun (WGS) entry which is preliminary data.</text>
</comment>
<keyword evidence="1" id="KW-0805">Transcription regulation</keyword>
<dbReference type="PROSITE" id="PS01124">
    <property type="entry name" value="HTH_ARAC_FAMILY_2"/>
    <property type="match status" value="1"/>
</dbReference>
<dbReference type="InterPro" id="IPR018062">
    <property type="entry name" value="HTH_AraC-typ_CS"/>
</dbReference>
<keyword evidence="2 5" id="KW-0238">DNA-binding</keyword>
<keyword evidence="6" id="KW-1185">Reference proteome</keyword>
<evidence type="ECO:0000313" key="6">
    <source>
        <dbReference type="Proteomes" id="UP000295662"/>
    </source>
</evidence>
<dbReference type="InterPro" id="IPR018060">
    <property type="entry name" value="HTH_AraC"/>
</dbReference>
<dbReference type="RefSeq" id="WP_133793369.1">
    <property type="nucleotide sequence ID" value="NZ_SOCA01000001.1"/>
</dbReference>
<evidence type="ECO:0000256" key="2">
    <source>
        <dbReference type="ARBA" id="ARBA00023125"/>
    </source>
</evidence>
<protein>
    <submittedName>
        <fullName evidence="5">AraC-like DNA-binding protein</fullName>
    </submittedName>
</protein>
<sequence length="336" mass="38461">MASFPSTYQLKASELDEVYVAESNIEEHGLVVESHYVPLVPWVQGSTTTRTVRPGFYMHWADEFFDRELRLRCNEELDFYVITFALEGHWQEISGARRRTYDRHAGTMALIRFSQSKEHRAMPTAQAKQARHLTVAIEGSQLRHWLTDRELTEHPQWRRFLNGEGDPCIVAPLTPRARLVVEQIQNCPFQGACRALSMEARCLDLIVEMIVALSPAPLLSSRRLTSQDQERIYAAAELLRKSLEAPPTLMELATRVSLSESKLKSGFHQVFGTTTFGYLRQQRLEKARLLLERGDCTILDASHMVGISNPSHFATLFKQQFGMNPKQFQLNATRQK</sequence>
<dbReference type="AlphaFoldDB" id="A0A4R7SR44"/>
<gene>
    <name evidence="5" type="ORF">EI77_00722</name>
</gene>
<organism evidence="5 6">
    <name type="scientific">Prosthecobacter fusiformis</name>
    <dbReference type="NCBI Taxonomy" id="48464"/>
    <lineage>
        <taxon>Bacteria</taxon>
        <taxon>Pseudomonadati</taxon>
        <taxon>Verrucomicrobiota</taxon>
        <taxon>Verrucomicrobiia</taxon>
        <taxon>Verrucomicrobiales</taxon>
        <taxon>Verrucomicrobiaceae</taxon>
        <taxon>Prosthecobacter</taxon>
    </lineage>
</organism>
<evidence type="ECO:0000256" key="1">
    <source>
        <dbReference type="ARBA" id="ARBA00023015"/>
    </source>
</evidence>
<evidence type="ECO:0000259" key="4">
    <source>
        <dbReference type="PROSITE" id="PS01124"/>
    </source>
</evidence>
<keyword evidence="3" id="KW-0804">Transcription</keyword>